<comment type="similarity">
    <text evidence="2">Belongs to the CTP synthase family.</text>
</comment>
<dbReference type="Gene3D" id="3.40.50.880">
    <property type="match status" value="1"/>
</dbReference>
<evidence type="ECO:0000256" key="9">
    <source>
        <dbReference type="ARBA" id="ARBA00047781"/>
    </source>
</evidence>
<evidence type="ECO:0000256" key="6">
    <source>
        <dbReference type="ARBA" id="ARBA00022840"/>
    </source>
</evidence>
<accession>A0A1G2FA41</accession>
<evidence type="ECO:0000259" key="11">
    <source>
        <dbReference type="Pfam" id="PF06418"/>
    </source>
</evidence>
<evidence type="ECO:0000256" key="3">
    <source>
        <dbReference type="ARBA" id="ARBA00012291"/>
    </source>
</evidence>
<evidence type="ECO:0000256" key="8">
    <source>
        <dbReference type="ARBA" id="ARBA00022975"/>
    </source>
</evidence>
<dbReference type="EMBL" id="MHMV01000021">
    <property type="protein sequence ID" value="OGZ34490.1"/>
    <property type="molecule type" value="Genomic_DNA"/>
</dbReference>
<comment type="caution">
    <text evidence="12">The sequence shown here is derived from an EMBL/GenBank/DDBJ whole genome shotgun (WGS) entry which is preliminary data.</text>
</comment>
<dbReference type="InterPro" id="IPR004468">
    <property type="entry name" value="CTP_synthase"/>
</dbReference>
<dbReference type="InterPro" id="IPR017926">
    <property type="entry name" value="GATASE"/>
</dbReference>
<dbReference type="SUPFAM" id="SSF52540">
    <property type="entry name" value="P-loop containing nucleoside triphosphate hydrolases"/>
    <property type="match status" value="1"/>
</dbReference>
<dbReference type="PROSITE" id="PS51273">
    <property type="entry name" value="GATASE_TYPE_1"/>
    <property type="match status" value="1"/>
</dbReference>
<dbReference type="GO" id="GO:0042802">
    <property type="term" value="F:identical protein binding"/>
    <property type="evidence" value="ECO:0007669"/>
    <property type="project" value="TreeGrafter"/>
</dbReference>
<dbReference type="SUPFAM" id="SSF52317">
    <property type="entry name" value="Class I glutamine amidotransferase-like"/>
    <property type="match status" value="1"/>
</dbReference>
<dbReference type="PANTHER" id="PTHR11550:SF0">
    <property type="entry name" value="CTP SYNTHASE-RELATED"/>
    <property type="match status" value="1"/>
</dbReference>
<feature type="non-terminal residue" evidence="12">
    <location>
        <position position="1"/>
    </location>
</feature>
<dbReference type="EC" id="6.3.4.2" evidence="3"/>
<evidence type="ECO:0000256" key="7">
    <source>
        <dbReference type="ARBA" id="ARBA00022962"/>
    </source>
</evidence>
<evidence type="ECO:0000256" key="2">
    <source>
        <dbReference type="ARBA" id="ARBA00007533"/>
    </source>
</evidence>
<evidence type="ECO:0000256" key="5">
    <source>
        <dbReference type="ARBA" id="ARBA00022741"/>
    </source>
</evidence>
<dbReference type="UniPathway" id="UPA00159">
    <property type="reaction ID" value="UER00277"/>
</dbReference>
<feature type="domain" description="Glutamine amidotransferase" evidence="10">
    <location>
        <begin position="126"/>
        <end position="356"/>
    </location>
</feature>
<dbReference type="Proteomes" id="UP000177725">
    <property type="component" value="Unassembled WGS sequence"/>
</dbReference>
<keyword evidence="4" id="KW-0436">Ligase</keyword>
<proteinExistence type="inferred from homology"/>
<keyword evidence="6" id="KW-0067">ATP-binding</keyword>
<dbReference type="NCBIfam" id="NF003792">
    <property type="entry name" value="PRK05380.1"/>
    <property type="match status" value="1"/>
</dbReference>
<keyword evidence="8" id="KW-0665">Pyrimidine biosynthesis</keyword>
<dbReference type="Gene3D" id="3.40.50.300">
    <property type="entry name" value="P-loop containing nucleotide triphosphate hydrolases"/>
    <property type="match status" value="1"/>
</dbReference>
<evidence type="ECO:0000313" key="13">
    <source>
        <dbReference type="Proteomes" id="UP000177725"/>
    </source>
</evidence>
<dbReference type="GO" id="GO:0005524">
    <property type="term" value="F:ATP binding"/>
    <property type="evidence" value="ECO:0007669"/>
    <property type="project" value="UniProtKB-KW"/>
</dbReference>
<keyword evidence="7" id="KW-0315">Glutamine amidotransferase</keyword>
<evidence type="ECO:0000256" key="4">
    <source>
        <dbReference type="ARBA" id="ARBA00022598"/>
    </source>
</evidence>
<dbReference type="Pfam" id="PF06418">
    <property type="entry name" value="CTP_synth_N"/>
    <property type="match status" value="1"/>
</dbReference>
<evidence type="ECO:0000259" key="10">
    <source>
        <dbReference type="Pfam" id="PF00117"/>
    </source>
</evidence>
<evidence type="ECO:0000256" key="1">
    <source>
        <dbReference type="ARBA" id="ARBA00005171"/>
    </source>
</evidence>
<dbReference type="GO" id="GO:0019856">
    <property type="term" value="P:pyrimidine nucleobase biosynthetic process"/>
    <property type="evidence" value="ECO:0007669"/>
    <property type="project" value="TreeGrafter"/>
</dbReference>
<dbReference type="AlphaFoldDB" id="A0A1G2FA41"/>
<dbReference type="InterPro" id="IPR029062">
    <property type="entry name" value="Class_I_gatase-like"/>
</dbReference>
<name>A0A1G2FA41_9BACT</name>
<dbReference type="Pfam" id="PF00117">
    <property type="entry name" value="GATase"/>
    <property type="match status" value="1"/>
</dbReference>
<sequence>SKIGEMKTKPTQYAVRTLNSAGIQPDIIVARSAVELDKKRKEKIAINCNIQERDVISAPDIDKIYEVPVNFEKDKLSDLILEKLHLEAKNSDMKEWNNLVKIIKNANQNIKIGIVGKYFGTGDFILSDAYISVIEAIKHAAFFHKRKPEIEWINAEKYEQEPRAVRKLKKYDGVIVPGGFGSRGIEGKIKAIEFCRKNKIPYLGLCYGMQLAVIEFARNVCGLKDAHTTEINRETKNPVVDIMPEQKKNLEDKNYGATMRLGAYPAAITMRTQAFAAYKKHLISERHRHRWEVNPEYIEILQKNGLVFSGKSPDGRLMEIAELPAKVHPFFLGTQFHPEFKSRPLEPHPLFREFVKASISK</sequence>
<reference evidence="12 13" key="1">
    <citation type="journal article" date="2016" name="Nat. Commun.">
        <title>Thousands of microbial genomes shed light on interconnected biogeochemical processes in an aquifer system.</title>
        <authorList>
            <person name="Anantharaman K."/>
            <person name="Brown C.T."/>
            <person name="Hug L.A."/>
            <person name="Sharon I."/>
            <person name="Castelle C.J."/>
            <person name="Probst A.J."/>
            <person name="Thomas B.C."/>
            <person name="Singh A."/>
            <person name="Wilkins M.J."/>
            <person name="Karaoz U."/>
            <person name="Brodie E.L."/>
            <person name="Williams K.H."/>
            <person name="Hubbard S.S."/>
            <person name="Banfield J.F."/>
        </authorList>
    </citation>
    <scope>NUCLEOTIDE SEQUENCE [LARGE SCALE GENOMIC DNA]</scope>
</reference>
<dbReference type="CDD" id="cd01746">
    <property type="entry name" value="GATase1_CTP_Synthase"/>
    <property type="match status" value="1"/>
</dbReference>
<dbReference type="FunFam" id="3.40.50.880:FF:000002">
    <property type="entry name" value="CTP synthase"/>
    <property type="match status" value="1"/>
</dbReference>
<dbReference type="GO" id="GO:0003883">
    <property type="term" value="F:CTP synthase activity"/>
    <property type="evidence" value="ECO:0007669"/>
    <property type="project" value="UniProtKB-EC"/>
</dbReference>
<organism evidence="12 13">
    <name type="scientific">Candidatus Portnoybacteria bacterium RBG_13_41_18</name>
    <dbReference type="NCBI Taxonomy" id="1801991"/>
    <lineage>
        <taxon>Bacteria</taxon>
        <taxon>Candidatus Portnoyibacteriota</taxon>
    </lineage>
</organism>
<gene>
    <name evidence="12" type="ORF">A2174_02615</name>
</gene>
<feature type="domain" description="CTP synthase N-terminal" evidence="11">
    <location>
        <begin position="3"/>
        <end position="86"/>
    </location>
</feature>
<comment type="pathway">
    <text evidence="1">Pyrimidine metabolism; CTP biosynthesis via de novo pathway; CTP from UDP: step 2/2.</text>
</comment>
<protein>
    <recommendedName>
        <fullName evidence="3">CTP synthase (glutamine hydrolyzing)</fullName>
        <ecNumber evidence="3">6.3.4.2</ecNumber>
    </recommendedName>
</protein>
<dbReference type="PANTHER" id="PTHR11550">
    <property type="entry name" value="CTP SYNTHASE"/>
    <property type="match status" value="1"/>
</dbReference>
<comment type="catalytic activity">
    <reaction evidence="9">
        <text>UTP + L-glutamine + ATP + H2O = CTP + L-glutamate + ADP + phosphate + 2 H(+)</text>
        <dbReference type="Rhea" id="RHEA:26426"/>
        <dbReference type="ChEBI" id="CHEBI:15377"/>
        <dbReference type="ChEBI" id="CHEBI:15378"/>
        <dbReference type="ChEBI" id="CHEBI:29985"/>
        <dbReference type="ChEBI" id="CHEBI:30616"/>
        <dbReference type="ChEBI" id="CHEBI:37563"/>
        <dbReference type="ChEBI" id="CHEBI:43474"/>
        <dbReference type="ChEBI" id="CHEBI:46398"/>
        <dbReference type="ChEBI" id="CHEBI:58359"/>
        <dbReference type="ChEBI" id="CHEBI:456216"/>
        <dbReference type="EC" id="6.3.4.2"/>
    </reaction>
</comment>
<evidence type="ECO:0000313" key="12">
    <source>
        <dbReference type="EMBL" id="OGZ34490.1"/>
    </source>
</evidence>
<dbReference type="InterPro" id="IPR027417">
    <property type="entry name" value="P-loop_NTPase"/>
</dbReference>
<dbReference type="InterPro" id="IPR017456">
    <property type="entry name" value="CTP_synthase_N"/>
</dbReference>
<dbReference type="GO" id="GO:0044210">
    <property type="term" value="P:'de novo' CTP biosynthetic process"/>
    <property type="evidence" value="ECO:0007669"/>
    <property type="project" value="UniProtKB-UniPathway"/>
</dbReference>
<keyword evidence="5" id="KW-0547">Nucleotide-binding</keyword>
<dbReference type="InterPro" id="IPR033828">
    <property type="entry name" value="GATase1_CTP_Synthase"/>
</dbReference>